<reference evidence="1" key="1">
    <citation type="submission" date="2023-06" db="EMBL/GenBank/DDBJ databases">
        <title>Genomic analysis of the entomopathogenic nematode Steinernema hermaphroditum.</title>
        <authorList>
            <person name="Schwarz E.M."/>
            <person name="Heppert J.K."/>
            <person name="Baniya A."/>
            <person name="Schwartz H.T."/>
            <person name="Tan C.-H."/>
            <person name="Antoshechkin I."/>
            <person name="Sternberg P.W."/>
            <person name="Goodrich-Blair H."/>
            <person name="Dillman A.R."/>
        </authorList>
    </citation>
    <scope>NUCLEOTIDE SEQUENCE</scope>
    <source>
        <strain evidence="1">PS9179</strain>
        <tissue evidence="1">Whole animal</tissue>
    </source>
</reference>
<name>A0AA39H145_9BILA</name>
<accession>A0AA39H145</accession>
<evidence type="ECO:0000313" key="2">
    <source>
        <dbReference type="Proteomes" id="UP001175271"/>
    </source>
</evidence>
<sequence>MCMTSFANTVHSLRQHSGQWSEASQRSCCEAVGVHGPLLSTDLRFFLQNSLVRRVAAAVGAAGRGSIFPNTPKR</sequence>
<organism evidence="1 2">
    <name type="scientific">Steinernema hermaphroditum</name>
    <dbReference type="NCBI Taxonomy" id="289476"/>
    <lineage>
        <taxon>Eukaryota</taxon>
        <taxon>Metazoa</taxon>
        <taxon>Ecdysozoa</taxon>
        <taxon>Nematoda</taxon>
        <taxon>Chromadorea</taxon>
        <taxon>Rhabditida</taxon>
        <taxon>Tylenchina</taxon>
        <taxon>Panagrolaimomorpha</taxon>
        <taxon>Strongyloidoidea</taxon>
        <taxon>Steinernematidae</taxon>
        <taxon>Steinernema</taxon>
    </lineage>
</organism>
<comment type="caution">
    <text evidence="1">The sequence shown here is derived from an EMBL/GenBank/DDBJ whole genome shotgun (WGS) entry which is preliminary data.</text>
</comment>
<protein>
    <submittedName>
        <fullName evidence="1">Uncharacterized protein</fullName>
    </submittedName>
</protein>
<dbReference type="AlphaFoldDB" id="A0AA39H145"/>
<evidence type="ECO:0000313" key="1">
    <source>
        <dbReference type="EMBL" id="KAK0397251.1"/>
    </source>
</evidence>
<dbReference type="EMBL" id="JAUCMV010000005">
    <property type="protein sequence ID" value="KAK0397251.1"/>
    <property type="molecule type" value="Genomic_DNA"/>
</dbReference>
<proteinExistence type="predicted"/>
<gene>
    <name evidence="1" type="ORF">QR680_002048</name>
</gene>
<dbReference type="Proteomes" id="UP001175271">
    <property type="component" value="Unassembled WGS sequence"/>
</dbReference>
<keyword evidence="2" id="KW-1185">Reference proteome</keyword>